<sequence length="154" mass="17137">MFAVDDPTLALIARFVGGSARPELSDTEFLHRQVAAIQQYVERFPEDERESRAFEWIEANARAYRQKSQKRAAVEVLGDARCPDCPLSGGDAITPCSIHTRWLALLRRYAASELSSHDYVEASLALLEAHKNRLKVGQCREPSRFAAAAVSCST</sequence>
<comment type="caution">
    <text evidence="1">The sequence shown here is derived from an EMBL/GenBank/DDBJ whole genome shotgun (WGS) entry which is preliminary data.</text>
</comment>
<evidence type="ECO:0000313" key="2">
    <source>
        <dbReference type="Proteomes" id="UP000807785"/>
    </source>
</evidence>
<reference evidence="1" key="1">
    <citation type="submission" date="2020-10" db="EMBL/GenBank/DDBJ databases">
        <title>Connecting structure to function with the recovery of over 1000 high-quality activated sludge metagenome-assembled genomes encoding full-length rRNA genes using long-read sequencing.</title>
        <authorList>
            <person name="Singleton C.M."/>
            <person name="Petriglieri F."/>
            <person name="Kristensen J.M."/>
            <person name="Kirkegaard R.H."/>
            <person name="Michaelsen T.Y."/>
            <person name="Andersen M.H."/>
            <person name="Karst S.M."/>
            <person name="Dueholm M.S."/>
            <person name="Nielsen P.H."/>
            <person name="Albertsen M."/>
        </authorList>
    </citation>
    <scope>NUCLEOTIDE SEQUENCE</scope>
    <source>
        <strain evidence="1">Bjer_18-Q3-R1-45_BAT3C.347</strain>
    </source>
</reference>
<name>A0A9D7E5J9_9PROT</name>
<dbReference type="Proteomes" id="UP000807785">
    <property type="component" value="Unassembled WGS sequence"/>
</dbReference>
<gene>
    <name evidence="1" type="ORF">IPH26_15120</name>
</gene>
<dbReference type="AlphaFoldDB" id="A0A9D7E5J9"/>
<proteinExistence type="predicted"/>
<protein>
    <submittedName>
        <fullName evidence="1">Uncharacterized protein</fullName>
    </submittedName>
</protein>
<evidence type="ECO:0000313" key="1">
    <source>
        <dbReference type="EMBL" id="MBK6974208.1"/>
    </source>
</evidence>
<accession>A0A9D7E5J9</accession>
<dbReference type="EMBL" id="JADJEV010000004">
    <property type="protein sequence ID" value="MBK6974208.1"/>
    <property type="molecule type" value="Genomic_DNA"/>
</dbReference>
<organism evidence="1 2">
    <name type="scientific">Candidatus Methylophosphatis roskildensis</name>
    <dbReference type="NCBI Taxonomy" id="2899263"/>
    <lineage>
        <taxon>Bacteria</taxon>
        <taxon>Pseudomonadati</taxon>
        <taxon>Pseudomonadota</taxon>
        <taxon>Betaproteobacteria</taxon>
        <taxon>Nitrosomonadales</taxon>
        <taxon>Sterolibacteriaceae</taxon>
        <taxon>Candidatus Methylophosphatis</taxon>
    </lineage>
</organism>